<sequence length="61" mass="7137">MEKLEKAQAAYQGWLSRVELIEVLEEFDKRLSKLEEVQSEIELEISPKALEKYLDKADAVR</sequence>
<protein>
    <submittedName>
        <fullName evidence="2">Uncharacterized protein</fullName>
    </submittedName>
</protein>
<name>A0A5B7GFT7_PORTR</name>
<gene>
    <name evidence="2" type="ORF">E2C01_053216</name>
</gene>
<comment type="caution">
    <text evidence="2">The sequence shown here is derived from an EMBL/GenBank/DDBJ whole genome shotgun (WGS) entry which is preliminary data.</text>
</comment>
<dbReference type="EMBL" id="VSRR010016347">
    <property type="protein sequence ID" value="MPC59200.1"/>
    <property type="molecule type" value="Genomic_DNA"/>
</dbReference>
<reference evidence="2 3" key="1">
    <citation type="submission" date="2019-05" db="EMBL/GenBank/DDBJ databases">
        <title>Another draft genome of Portunus trituberculatus and its Hox gene families provides insights of decapod evolution.</title>
        <authorList>
            <person name="Jeong J.-H."/>
            <person name="Song I."/>
            <person name="Kim S."/>
            <person name="Choi T."/>
            <person name="Kim D."/>
            <person name="Ryu S."/>
            <person name="Kim W."/>
        </authorList>
    </citation>
    <scope>NUCLEOTIDE SEQUENCE [LARGE SCALE GENOMIC DNA]</scope>
    <source>
        <tissue evidence="2">Muscle</tissue>
    </source>
</reference>
<keyword evidence="1" id="KW-0175">Coiled coil</keyword>
<organism evidence="2 3">
    <name type="scientific">Portunus trituberculatus</name>
    <name type="common">Swimming crab</name>
    <name type="synonym">Neptunus trituberculatus</name>
    <dbReference type="NCBI Taxonomy" id="210409"/>
    <lineage>
        <taxon>Eukaryota</taxon>
        <taxon>Metazoa</taxon>
        <taxon>Ecdysozoa</taxon>
        <taxon>Arthropoda</taxon>
        <taxon>Crustacea</taxon>
        <taxon>Multicrustacea</taxon>
        <taxon>Malacostraca</taxon>
        <taxon>Eumalacostraca</taxon>
        <taxon>Eucarida</taxon>
        <taxon>Decapoda</taxon>
        <taxon>Pleocyemata</taxon>
        <taxon>Brachyura</taxon>
        <taxon>Eubrachyura</taxon>
        <taxon>Portunoidea</taxon>
        <taxon>Portunidae</taxon>
        <taxon>Portuninae</taxon>
        <taxon>Portunus</taxon>
    </lineage>
</organism>
<proteinExistence type="predicted"/>
<keyword evidence="3" id="KW-1185">Reference proteome</keyword>
<evidence type="ECO:0000313" key="3">
    <source>
        <dbReference type="Proteomes" id="UP000324222"/>
    </source>
</evidence>
<evidence type="ECO:0000313" key="2">
    <source>
        <dbReference type="EMBL" id="MPC59200.1"/>
    </source>
</evidence>
<dbReference type="Proteomes" id="UP000324222">
    <property type="component" value="Unassembled WGS sequence"/>
</dbReference>
<accession>A0A5B7GFT7</accession>
<dbReference type="AlphaFoldDB" id="A0A5B7GFT7"/>
<evidence type="ECO:0000256" key="1">
    <source>
        <dbReference type="SAM" id="Coils"/>
    </source>
</evidence>
<feature type="coiled-coil region" evidence="1">
    <location>
        <begin position="17"/>
        <end position="44"/>
    </location>
</feature>